<dbReference type="OrthoDB" id="2414538at2759"/>
<proteinExistence type="predicted"/>
<keyword evidence="2" id="KW-0677">Repeat</keyword>
<dbReference type="PANTHER" id="PTHR15574:SF40">
    <property type="entry name" value="WD AND TETRATRICOPEPTIDE REPEATS PROTEIN 1"/>
    <property type="match status" value="1"/>
</dbReference>
<feature type="compositionally biased region" description="Acidic residues" evidence="4">
    <location>
        <begin position="510"/>
        <end position="531"/>
    </location>
</feature>
<dbReference type="InterPro" id="IPR036322">
    <property type="entry name" value="WD40_repeat_dom_sf"/>
</dbReference>
<keyword evidence="1 3" id="KW-0853">WD repeat</keyword>
<reference evidence="5" key="1">
    <citation type="journal article" date="2014" name="Genome Announc.">
        <title>Draft genome sequence of Rhodosporidium toruloides CECT1137, an oleaginous yeast of biotechnological interest.</title>
        <authorList>
            <person name="Morin N."/>
            <person name="Calcas X."/>
            <person name="Devillers H."/>
            <person name="Durrens P."/>
            <person name="Sherman D.J."/>
            <person name="Nicaud J.-M."/>
            <person name="Neuveglise C."/>
        </authorList>
    </citation>
    <scope>NUCLEOTIDE SEQUENCE</scope>
    <source>
        <strain evidence="5">CECT1137</strain>
    </source>
</reference>
<dbReference type="Gene3D" id="2.130.10.10">
    <property type="entry name" value="YVTN repeat-like/Quinoprotein amine dehydrogenase"/>
    <property type="match status" value="2"/>
</dbReference>
<dbReference type="PANTHER" id="PTHR15574">
    <property type="entry name" value="WD REPEAT DOMAIN-CONTAINING FAMILY"/>
    <property type="match status" value="1"/>
</dbReference>
<accession>A0A061BBD0</accession>
<feature type="compositionally biased region" description="Acidic residues" evidence="4">
    <location>
        <begin position="539"/>
        <end position="557"/>
    </location>
</feature>
<sequence length="749" mass="81168">MLSGALPTSSSPFLDLTFLPLYPPHRPSLLSTATYPSLVASPAWQNRFDLLQVLGEKDQHGGGWGARGHTVDRDAYGSTGCVNASCWDEQTGRLATAGDDTKICIWSPGVEDTLQDDGSKVVAPGLGFGLSEVIDTGHRANIFSVKFAPGMSNRLFSCAGDSTVRVFDLSLATNPQLSSVTIRPPASSGHKPWTHHEDATACTRVFRCHFDRVKRVATEASPDVFLTCSEDGTVRQHDLREHHNCRTSRLQAPDDVDCPPPLADYPGLSLYSLTINKLRPHLFVVAGTSPYAFLHDRRMIRAPMLRDWGIAPPSDPSSSSLTQCVRRFGVPHPSTPHKGEISHHIVAAKLSPDNPRDLLLSYSSAGIYLFDTDGETYERPPPPPSASKHSKGKQRAAEDSEEDEHEHEDAEGATRAPDQKPPSAAPESPMSTPAQLFGVHEHKRSAKKRGAGRSAESSTGELPQKRLRDEGSEVGVEGGEGQVPTSEPVEHEDLEERLEVLQGGSGAGGDADESEDSSDQEELMDDSDDVGDSSARGEGEEDDEDATDEEGGEEEEDFLPRGRRREYHADVPMVAPHQSYTGHANTQTVKDVNFLNNNTVISGSDDGNFFTWDRESGKVTGIWKGDDSVVNVMTPSPTLPVVAISGIEETVKLFGPTSDLAAAEKANLAKDYERIKARNARGETGTSFPRIAPNDFLSFILANMRAGEGDEAEDEDAEEGSPPARRPMRRIRIVRGDPDDPASADCAIM</sequence>
<feature type="compositionally biased region" description="Basic residues" evidence="4">
    <location>
        <begin position="441"/>
        <end position="451"/>
    </location>
</feature>
<feature type="compositionally biased region" description="Acidic residues" evidence="4">
    <location>
        <begin position="709"/>
        <end position="719"/>
    </location>
</feature>
<evidence type="ECO:0000256" key="2">
    <source>
        <dbReference type="ARBA" id="ARBA00022737"/>
    </source>
</evidence>
<organism evidence="5">
    <name type="scientific">Rhodotorula toruloides</name>
    <name type="common">Yeast</name>
    <name type="synonym">Rhodosporidium toruloides</name>
    <dbReference type="NCBI Taxonomy" id="5286"/>
    <lineage>
        <taxon>Eukaryota</taxon>
        <taxon>Fungi</taxon>
        <taxon>Dikarya</taxon>
        <taxon>Basidiomycota</taxon>
        <taxon>Pucciniomycotina</taxon>
        <taxon>Microbotryomycetes</taxon>
        <taxon>Sporidiobolales</taxon>
        <taxon>Sporidiobolaceae</taxon>
        <taxon>Rhodotorula</taxon>
    </lineage>
</organism>
<dbReference type="AlphaFoldDB" id="A0A061BBD0"/>
<protein>
    <submittedName>
        <fullName evidence="5">RHTO0S09e01618g1_1</fullName>
    </submittedName>
</protein>
<dbReference type="PROSITE" id="PS50082">
    <property type="entry name" value="WD_REPEATS_2"/>
    <property type="match status" value="1"/>
</dbReference>
<evidence type="ECO:0000256" key="4">
    <source>
        <dbReference type="SAM" id="MobiDB-lite"/>
    </source>
</evidence>
<dbReference type="SMART" id="SM00320">
    <property type="entry name" value="WD40"/>
    <property type="match status" value="6"/>
</dbReference>
<gene>
    <name evidence="5" type="ORF">RHTO0S_09e01618g</name>
</gene>
<evidence type="ECO:0000256" key="3">
    <source>
        <dbReference type="PROSITE-ProRule" id="PRU00221"/>
    </source>
</evidence>
<dbReference type="GO" id="GO:0005737">
    <property type="term" value="C:cytoplasm"/>
    <property type="evidence" value="ECO:0007669"/>
    <property type="project" value="TreeGrafter"/>
</dbReference>
<evidence type="ECO:0000313" key="5">
    <source>
        <dbReference type="EMBL" id="CDR44247.1"/>
    </source>
</evidence>
<dbReference type="InterPro" id="IPR015943">
    <property type="entry name" value="WD40/YVTN_repeat-like_dom_sf"/>
</dbReference>
<feature type="region of interest" description="Disordered" evidence="4">
    <location>
        <begin position="707"/>
        <end position="749"/>
    </location>
</feature>
<dbReference type="InterPro" id="IPR001680">
    <property type="entry name" value="WD40_rpt"/>
</dbReference>
<name>A0A061BBD0_RHOTO</name>
<feature type="repeat" description="WD" evidence="3">
    <location>
        <begin position="135"/>
        <end position="170"/>
    </location>
</feature>
<dbReference type="GO" id="GO:0080008">
    <property type="term" value="C:Cul4-RING E3 ubiquitin ligase complex"/>
    <property type="evidence" value="ECO:0007669"/>
    <property type="project" value="TreeGrafter"/>
</dbReference>
<evidence type="ECO:0000256" key="1">
    <source>
        <dbReference type="ARBA" id="ARBA00022574"/>
    </source>
</evidence>
<dbReference type="Pfam" id="PF00400">
    <property type="entry name" value="WD40"/>
    <property type="match status" value="4"/>
</dbReference>
<dbReference type="GO" id="GO:0045717">
    <property type="term" value="P:negative regulation of fatty acid biosynthetic process"/>
    <property type="evidence" value="ECO:0007669"/>
    <property type="project" value="TreeGrafter"/>
</dbReference>
<dbReference type="InterPro" id="IPR045151">
    <property type="entry name" value="DCAF8"/>
</dbReference>
<dbReference type="SUPFAM" id="SSF50978">
    <property type="entry name" value="WD40 repeat-like"/>
    <property type="match status" value="1"/>
</dbReference>
<feature type="region of interest" description="Disordered" evidence="4">
    <location>
        <begin position="373"/>
        <end position="564"/>
    </location>
</feature>
<dbReference type="EMBL" id="LK052944">
    <property type="protein sequence ID" value="CDR44247.1"/>
    <property type="molecule type" value="Genomic_DNA"/>
</dbReference>